<dbReference type="EMBL" id="MK967393">
    <property type="protein sequence ID" value="QDM57072.1"/>
    <property type="molecule type" value="Genomic_DNA"/>
</dbReference>
<evidence type="ECO:0000313" key="1">
    <source>
        <dbReference type="EMBL" id="QDM57072.1"/>
    </source>
</evidence>
<accession>A0A515MK74</accession>
<name>A0A515MK74_9CAUD</name>
<proteinExistence type="predicted"/>
<dbReference type="KEGG" id="vg:55618820"/>
<dbReference type="RefSeq" id="YP_009848399.1">
    <property type="nucleotide sequence ID" value="NC_048784.1"/>
</dbReference>
<protein>
    <submittedName>
        <fullName evidence="1">Head-to-tail stopper</fullName>
    </submittedName>
</protein>
<dbReference type="GeneID" id="55618820"/>
<dbReference type="Proteomes" id="UP000319882">
    <property type="component" value="Segment"/>
</dbReference>
<keyword evidence="2" id="KW-1185">Reference proteome</keyword>
<organism evidence="1 2">
    <name type="scientific">Rhodococcus phage Whack</name>
    <dbReference type="NCBI Taxonomy" id="2591132"/>
    <lineage>
        <taxon>Viruses</taxon>
        <taxon>Duplodnaviria</taxon>
        <taxon>Heunggongvirae</taxon>
        <taxon>Uroviricota</taxon>
        <taxon>Caudoviricetes</taxon>
        <taxon>Whackvirus</taxon>
        <taxon>Whackvirus whack</taxon>
    </lineage>
</organism>
<sequence length="109" mass="11947">MDELGNQTVRVIKRVRLKRGVMSDVTDAEFPGCSVQPVTSTDGVPIAKSQKWVIYAPLGFPESNENVLAVDGIGERLHVDGDLQTWFDDDGIADHVWGHLMKWKGAGNG</sequence>
<reference evidence="1 2" key="1">
    <citation type="submission" date="2019-05" db="EMBL/GenBank/DDBJ databases">
        <authorList>
            <person name="Beaulieu J."/>
            <person name="Cox M."/>
            <person name="Nazim E."/>
            <person name="Robinson Z."/>
            <person name="Molloy S.D."/>
            <person name="Garlena R.A."/>
            <person name="Russell D.A."/>
            <person name="Pope W.H."/>
            <person name="Jacobs-Sera D."/>
            <person name="Hatfull G.F."/>
        </authorList>
    </citation>
    <scope>NUCLEOTIDE SEQUENCE [LARGE SCALE GENOMIC DNA]</scope>
</reference>
<evidence type="ECO:0000313" key="2">
    <source>
        <dbReference type="Proteomes" id="UP000319882"/>
    </source>
</evidence>
<gene>
    <name evidence="1" type="primary">9</name>
    <name evidence="1" type="ORF">SEA_WHACK_9</name>
</gene>